<accession>A0A5P2B167</accession>
<proteinExistence type="predicted"/>
<dbReference type="SMART" id="SM00342">
    <property type="entry name" value="HTH_ARAC"/>
    <property type="match status" value="1"/>
</dbReference>
<keyword evidence="1" id="KW-0805">Transcription regulation</keyword>
<dbReference type="AlphaFoldDB" id="A0A5P2B167"/>
<feature type="compositionally biased region" description="Basic and acidic residues" evidence="4">
    <location>
        <begin position="282"/>
        <end position="295"/>
    </location>
</feature>
<dbReference type="OrthoDB" id="2559672at2"/>
<reference evidence="6 7" key="1">
    <citation type="submission" date="2018-05" db="EMBL/GenBank/DDBJ databases">
        <title>Streptomyces venezuelae.</title>
        <authorList>
            <person name="Kim W."/>
            <person name="Lee N."/>
            <person name="Cho B.-K."/>
        </authorList>
    </citation>
    <scope>NUCLEOTIDE SEQUENCE [LARGE SCALE GENOMIC DNA]</scope>
    <source>
        <strain evidence="6 7">ATCC 15068</strain>
    </source>
</reference>
<dbReference type="Proteomes" id="UP000324106">
    <property type="component" value="Chromosome"/>
</dbReference>
<organism evidence="6 7">
    <name type="scientific">Streptomyces venezuelae</name>
    <dbReference type="NCBI Taxonomy" id="54571"/>
    <lineage>
        <taxon>Bacteria</taxon>
        <taxon>Bacillati</taxon>
        <taxon>Actinomycetota</taxon>
        <taxon>Actinomycetes</taxon>
        <taxon>Kitasatosporales</taxon>
        <taxon>Streptomycetaceae</taxon>
        <taxon>Streptomyces</taxon>
    </lineage>
</organism>
<name>A0A5P2B167_STRVZ</name>
<dbReference type="EMBL" id="CP029194">
    <property type="protein sequence ID" value="QES24185.1"/>
    <property type="molecule type" value="Genomic_DNA"/>
</dbReference>
<gene>
    <name evidence="6" type="ORF">DEJ46_37990</name>
</gene>
<dbReference type="Pfam" id="PF12833">
    <property type="entry name" value="HTH_18"/>
    <property type="match status" value="1"/>
</dbReference>
<keyword evidence="3" id="KW-0804">Transcription</keyword>
<keyword evidence="2" id="KW-0238">DNA-binding</keyword>
<evidence type="ECO:0000256" key="3">
    <source>
        <dbReference type="ARBA" id="ARBA00023163"/>
    </source>
</evidence>
<dbReference type="GO" id="GO:0043565">
    <property type="term" value="F:sequence-specific DNA binding"/>
    <property type="evidence" value="ECO:0007669"/>
    <property type="project" value="InterPro"/>
</dbReference>
<evidence type="ECO:0000256" key="1">
    <source>
        <dbReference type="ARBA" id="ARBA00023015"/>
    </source>
</evidence>
<dbReference type="GO" id="GO:0003700">
    <property type="term" value="F:DNA-binding transcription factor activity"/>
    <property type="evidence" value="ECO:0007669"/>
    <property type="project" value="InterPro"/>
</dbReference>
<evidence type="ECO:0000256" key="2">
    <source>
        <dbReference type="ARBA" id="ARBA00023125"/>
    </source>
</evidence>
<dbReference type="PANTHER" id="PTHR46796">
    <property type="entry name" value="HTH-TYPE TRANSCRIPTIONAL ACTIVATOR RHAS-RELATED"/>
    <property type="match status" value="1"/>
</dbReference>
<dbReference type="PANTHER" id="PTHR46796:SF15">
    <property type="entry name" value="BLL1074 PROTEIN"/>
    <property type="match status" value="1"/>
</dbReference>
<dbReference type="PROSITE" id="PS01124">
    <property type="entry name" value="HTH_ARAC_FAMILY_2"/>
    <property type="match status" value="1"/>
</dbReference>
<dbReference type="Gene3D" id="1.10.10.60">
    <property type="entry name" value="Homeodomain-like"/>
    <property type="match status" value="1"/>
</dbReference>
<dbReference type="InterPro" id="IPR018060">
    <property type="entry name" value="HTH_AraC"/>
</dbReference>
<protein>
    <submittedName>
        <fullName evidence="6">AraC family transcriptional regulator</fullName>
    </submittedName>
</protein>
<sequence length="295" mass="31617">MAGFRIPDGPAGGLRMVPHPAVMLILEFGASASVVGDGAGRRHRGSLVAGPGFGSGGGVRAWGEQVECVQVRLSPAIVGTALGASPADLAGSLVSLDEVWGAEASRIREQLGEIPLWEDRFAFTEALLARRLEARSPVDPAVSWAWSRIVAGKGRVRVDRLAAELGWSRKRLWTRFHSHVGMPPKSAAKLVRFDHAVHRLVAGEGVAHVAADSGYCDQSHLHRDVMAFTGTTPATVQGEPFLRVDDRAWPRATAEPSSPSSAIRVPRTPVPATSRPRRIGRRTAEPQANDRRSPP</sequence>
<evidence type="ECO:0000256" key="4">
    <source>
        <dbReference type="SAM" id="MobiDB-lite"/>
    </source>
</evidence>
<feature type="region of interest" description="Disordered" evidence="4">
    <location>
        <begin position="251"/>
        <end position="295"/>
    </location>
</feature>
<evidence type="ECO:0000313" key="6">
    <source>
        <dbReference type="EMBL" id="QES24185.1"/>
    </source>
</evidence>
<dbReference type="InterPro" id="IPR050204">
    <property type="entry name" value="AraC_XylS_family_regulators"/>
</dbReference>
<evidence type="ECO:0000313" key="7">
    <source>
        <dbReference type="Proteomes" id="UP000324106"/>
    </source>
</evidence>
<evidence type="ECO:0000259" key="5">
    <source>
        <dbReference type="PROSITE" id="PS01124"/>
    </source>
</evidence>
<feature type="domain" description="HTH araC/xylS-type" evidence="5">
    <location>
        <begin position="139"/>
        <end position="239"/>
    </location>
</feature>